<feature type="region of interest" description="Disordered" evidence="1">
    <location>
        <begin position="48"/>
        <end position="108"/>
    </location>
</feature>
<keyword evidence="2" id="KW-0732">Signal</keyword>
<feature type="compositionally biased region" description="Basic and acidic residues" evidence="1">
    <location>
        <begin position="56"/>
        <end position="70"/>
    </location>
</feature>
<organism evidence="3 4">
    <name type="scientific">Ascaris lumbricoides</name>
    <name type="common">Giant roundworm</name>
    <dbReference type="NCBI Taxonomy" id="6252"/>
    <lineage>
        <taxon>Eukaryota</taxon>
        <taxon>Metazoa</taxon>
        <taxon>Ecdysozoa</taxon>
        <taxon>Nematoda</taxon>
        <taxon>Chromadorea</taxon>
        <taxon>Rhabditida</taxon>
        <taxon>Spirurina</taxon>
        <taxon>Ascaridomorpha</taxon>
        <taxon>Ascaridoidea</taxon>
        <taxon>Ascarididae</taxon>
        <taxon>Ascaris</taxon>
    </lineage>
</organism>
<keyword evidence="3" id="KW-1185">Reference proteome</keyword>
<feature type="chain" id="PRO_5005657289" evidence="2">
    <location>
        <begin position="18"/>
        <end position="108"/>
    </location>
</feature>
<evidence type="ECO:0000313" key="4">
    <source>
        <dbReference type="WBParaSite" id="ALUE_0001960601-mRNA-1"/>
    </source>
</evidence>
<proteinExistence type="predicted"/>
<dbReference type="AlphaFoldDB" id="A0A0M3ILH8"/>
<reference evidence="4" key="1">
    <citation type="submission" date="2017-02" db="UniProtKB">
        <authorList>
            <consortium name="WormBaseParasite"/>
        </authorList>
    </citation>
    <scope>IDENTIFICATION</scope>
</reference>
<dbReference type="WBParaSite" id="ALUE_0001960601-mRNA-1">
    <property type="protein sequence ID" value="ALUE_0001960601-mRNA-1"/>
    <property type="gene ID" value="ALUE_0001960601"/>
</dbReference>
<dbReference type="Proteomes" id="UP000036681">
    <property type="component" value="Unplaced"/>
</dbReference>
<evidence type="ECO:0000256" key="1">
    <source>
        <dbReference type="SAM" id="MobiDB-lite"/>
    </source>
</evidence>
<evidence type="ECO:0000313" key="3">
    <source>
        <dbReference type="Proteomes" id="UP000036681"/>
    </source>
</evidence>
<evidence type="ECO:0000256" key="2">
    <source>
        <dbReference type="SAM" id="SignalP"/>
    </source>
</evidence>
<name>A0A0M3ILH8_ASCLU</name>
<sequence length="108" mass="12238">MGVALLLLSIFVTLIKTGYMAYHYLGHYIDKDSPNFEKLLERAVHEAYKKGKSKSKKSEDEAASTDKEEPSYMPSEMMLVSIASESMVNTSSPRSRQFTQRTESEFTS</sequence>
<accession>A0A0M3ILH8</accession>
<protein>
    <submittedName>
        <fullName evidence="4">Nematode cuticle collagen N-terminal domain-containing protein</fullName>
    </submittedName>
</protein>
<feature type="signal peptide" evidence="2">
    <location>
        <begin position="1"/>
        <end position="17"/>
    </location>
</feature>
<feature type="compositionally biased region" description="Polar residues" evidence="1">
    <location>
        <begin position="83"/>
        <end position="108"/>
    </location>
</feature>